<evidence type="ECO:0000313" key="1">
    <source>
        <dbReference type="EMBL" id="CCQ37652.1"/>
    </source>
</evidence>
<keyword evidence="2" id="KW-1185">Reference proteome</keyword>
<name>M1Y532_NATM8</name>
<dbReference type="InterPro" id="IPR021799">
    <property type="entry name" value="PIN-like_prokaryotic"/>
</dbReference>
<reference evidence="1 2" key="1">
    <citation type="journal article" date="2013" name="Genome Announc.">
        <title>Genome of the haloarchaeon Natronomonas moolapensis, a neutrophilic member of a previously haloalkaliphilic genus.</title>
        <authorList>
            <person name="Dyall-Smith M.L."/>
            <person name="Pfeiffer F."/>
            <person name="Oberwinkler T."/>
            <person name="Klee K."/>
            <person name="Rampp M."/>
            <person name="Palm P."/>
            <person name="Gross K."/>
            <person name="Schuster S.C."/>
            <person name="Oesterhelt D."/>
        </authorList>
    </citation>
    <scope>NUCLEOTIDE SEQUENCE [LARGE SCALE GENOMIC DNA]</scope>
    <source>
        <strain evidence="2">DSM 18674 / JCM 14361 / 8.8.11</strain>
    </source>
</reference>
<accession>M1Y532</accession>
<gene>
    <name evidence="1" type="ordered locus">Nmlp_3527</name>
</gene>
<dbReference type="RefSeq" id="WP_015410389.1">
    <property type="nucleotide sequence ID" value="NC_020388.1"/>
</dbReference>
<dbReference type="PANTHER" id="PTHR39550">
    <property type="entry name" value="SLL0658 PROTEIN"/>
    <property type="match status" value="1"/>
</dbReference>
<dbReference type="GeneID" id="14652235"/>
<dbReference type="AlphaFoldDB" id="M1Y532"/>
<dbReference type="KEGG" id="nmo:Nmlp_3527"/>
<evidence type="ECO:0000313" key="2">
    <source>
        <dbReference type="Proteomes" id="UP000011867"/>
    </source>
</evidence>
<dbReference type="PANTHER" id="PTHR39550:SF1">
    <property type="entry name" value="SLL0658 PROTEIN"/>
    <property type="match status" value="1"/>
</dbReference>
<organism evidence="1 2">
    <name type="scientific">Natronomonas moolapensis (strain DSM 18674 / CECT 7526 / JCM 14361 / 8.8.11)</name>
    <dbReference type="NCBI Taxonomy" id="268739"/>
    <lineage>
        <taxon>Archaea</taxon>
        <taxon>Methanobacteriati</taxon>
        <taxon>Methanobacteriota</taxon>
        <taxon>Stenosarchaea group</taxon>
        <taxon>Halobacteria</taxon>
        <taxon>Halobacteriales</taxon>
        <taxon>Natronomonadaceae</taxon>
        <taxon>Natronomonas</taxon>
    </lineage>
</organism>
<dbReference type="EMBL" id="HF582854">
    <property type="protein sequence ID" value="CCQ37652.1"/>
    <property type="molecule type" value="Genomic_DNA"/>
</dbReference>
<dbReference type="eggNOG" id="arCOG00717">
    <property type="taxonomic scope" value="Archaea"/>
</dbReference>
<dbReference type="HOGENOM" id="CLU_2230450_0_0_2"/>
<dbReference type="STRING" id="268739.Nmlp_3527"/>
<dbReference type="Pfam" id="PF11848">
    <property type="entry name" value="DUF3368"/>
    <property type="match status" value="1"/>
</dbReference>
<sequence>MPDGELVVGDTSPLLNVALIGRLDLLREQFDGVTAPEQVWDELAAGDDGLDDLRALRDGGFLELVPVEESSLFVELRRELDRLRAEGFWISDELYHDVLDAAVAT</sequence>
<dbReference type="OrthoDB" id="323844at2157"/>
<protein>
    <submittedName>
        <fullName evidence="1">Uncharacterized protein</fullName>
    </submittedName>
</protein>
<proteinExistence type="predicted"/>
<dbReference type="Proteomes" id="UP000011867">
    <property type="component" value="Chromosome"/>
</dbReference>